<organism evidence="1 2">
    <name type="scientific">Paralysiella testudinis</name>
    <dbReference type="NCBI Taxonomy" id="2809020"/>
    <lineage>
        <taxon>Bacteria</taxon>
        <taxon>Pseudomonadati</taxon>
        <taxon>Pseudomonadota</taxon>
        <taxon>Betaproteobacteria</taxon>
        <taxon>Neisseriales</taxon>
        <taxon>Neisseriaceae</taxon>
        <taxon>Paralysiella</taxon>
    </lineage>
</organism>
<evidence type="ECO:0000313" key="1">
    <source>
        <dbReference type="EMBL" id="QRQ82083.1"/>
    </source>
</evidence>
<dbReference type="EMBL" id="CP069798">
    <property type="protein sequence ID" value="QRQ82083.1"/>
    <property type="molecule type" value="Genomic_DNA"/>
</dbReference>
<name>A0A892ZHH0_9NEIS</name>
<reference evidence="1" key="1">
    <citation type="submission" date="2021-02" db="EMBL/GenBank/DDBJ databases">
        <title>Neisseriaceae sp. 26B isolated from the cloaca of a Common Toad-headed Turtle (Mesoclemmys nasuta).</title>
        <authorList>
            <person name="Spergser J."/>
            <person name="Busse H.-J."/>
        </authorList>
    </citation>
    <scope>NUCLEOTIDE SEQUENCE</scope>
    <source>
        <strain evidence="1">26B</strain>
    </source>
</reference>
<accession>A0A892ZHH0</accession>
<evidence type="ECO:0000313" key="2">
    <source>
        <dbReference type="Proteomes" id="UP000653156"/>
    </source>
</evidence>
<proteinExistence type="predicted"/>
<keyword evidence="2" id="KW-1185">Reference proteome</keyword>
<dbReference type="KEGG" id="ptes:JQU52_01165"/>
<gene>
    <name evidence="1" type="ORF">JQU52_01165</name>
</gene>
<dbReference type="Proteomes" id="UP000653156">
    <property type="component" value="Chromosome"/>
</dbReference>
<dbReference type="RefSeq" id="WP_230339377.1">
    <property type="nucleotide sequence ID" value="NZ_CP069798.1"/>
</dbReference>
<dbReference type="AlphaFoldDB" id="A0A892ZHH0"/>
<sequence>MTLNMTGKQLFIIREDSLMDDYEVQVAIDFDFPQVKEKIKEMSVFWSGHPKESAPLEEHLDFLLRLIASDVFYLKIGEGYNDYGVAREFAGRVRYYPLDGTHGILVKTSFFPEVGMDSFRIAEQKAYNGAFEVLPPKW</sequence>
<protein>
    <submittedName>
        <fullName evidence="1">Uncharacterized protein</fullName>
    </submittedName>
</protein>